<sequence>MVLGICLALAAAGAAGPVFVAAPEFTLAWTHSIEKVRWEEDYRIQAGSPPVLLATAARVRGSAAGMEPPPDARLEGGWYHYRPAERMPGVLRLTRSEFTADYELCVRGECHPMGRWLPSDGALTLLRACSAPATVQSAP</sequence>
<feature type="chain" id="PRO_5016369983" evidence="1">
    <location>
        <begin position="21"/>
        <end position="139"/>
    </location>
</feature>
<protein>
    <submittedName>
        <fullName evidence="2">Uncharacterized protein DUF1850</fullName>
    </submittedName>
</protein>
<gene>
    <name evidence="2" type="ORF">DFR36_101254</name>
</gene>
<dbReference type="Proteomes" id="UP000246483">
    <property type="component" value="Unassembled WGS sequence"/>
</dbReference>
<evidence type="ECO:0000313" key="2">
    <source>
        <dbReference type="EMBL" id="PWW48745.1"/>
    </source>
</evidence>
<reference evidence="2 3" key="1">
    <citation type="submission" date="2018-05" db="EMBL/GenBank/DDBJ databases">
        <title>Genomic Encyclopedia of Type Strains, Phase IV (KMG-IV): sequencing the most valuable type-strain genomes for metagenomic binning, comparative biology and taxonomic classification.</title>
        <authorList>
            <person name="Goeker M."/>
        </authorList>
    </citation>
    <scope>NUCLEOTIDE SEQUENCE [LARGE SCALE GENOMIC DNA]</scope>
    <source>
        <strain evidence="2 3">DSM 26006</strain>
    </source>
</reference>
<feature type="signal peptide" evidence="1">
    <location>
        <begin position="1"/>
        <end position="20"/>
    </location>
</feature>
<keyword evidence="3" id="KW-1185">Reference proteome</keyword>
<evidence type="ECO:0000313" key="3">
    <source>
        <dbReference type="Proteomes" id="UP000246483"/>
    </source>
</evidence>
<organism evidence="2 3">
    <name type="scientific">Melaminivora alkalimesophila</name>
    <dbReference type="NCBI Taxonomy" id="1165852"/>
    <lineage>
        <taxon>Bacteria</taxon>
        <taxon>Pseudomonadati</taxon>
        <taxon>Pseudomonadota</taxon>
        <taxon>Betaproteobacteria</taxon>
        <taxon>Burkholderiales</taxon>
        <taxon>Comamonadaceae</taxon>
        <taxon>Melaminivora</taxon>
    </lineage>
</organism>
<keyword evidence="1" id="KW-0732">Signal</keyword>
<dbReference type="Pfam" id="PF08905">
    <property type="entry name" value="DUF1850"/>
    <property type="match status" value="1"/>
</dbReference>
<evidence type="ECO:0000256" key="1">
    <source>
        <dbReference type="SAM" id="SignalP"/>
    </source>
</evidence>
<name>A0A317RH14_9BURK</name>
<dbReference type="EMBL" id="QGUB01000001">
    <property type="protein sequence ID" value="PWW48745.1"/>
    <property type="molecule type" value="Genomic_DNA"/>
</dbReference>
<proteinExistence type="predicted"/>
<accession>A0A317RH14</accession>
<dbReference type="RefSeq" id="WP_019372968.1">
    <property type="nucleotide sequence ID" value="NZ_ALEE01000142.1"/>
</dbReference>
<dbReference type="InterPro" id="IPR015001">
    <property type="entry name" value="DUF1850"/>
</dbReference>
<comment type="caution">
    <text evidence="2">The sequence shown here is derived from an EMBL/GenBank/DDBJ whole genome shotgun (WGS) entry which is preliminary data.</text>
</comment>
<dbReference type="AlphaFoldDB" id="A0A317RH14"/>